<organism evidence="2 3">
    <name type="scientific">Pseudonocardia sulfidoxydans NBRC 16205</name>
    <dbReference type="NCBI Taxonomy" id="1223511"/>
    <lineage>
        <taxon>Bacteria</taxon>
        <taxon>Bacillati</taxon>
        <taxon>Actinomycetota</taxon>
        <taxon>Actinomycetes</taxon>
        <taxon>Pseudonocardiales</taxon>
        <taxon>Pseudonocardiaceae</taxon>
        <taxon>Pseudonocardia</taxon>
    </lineage>
</organism>
<dbReference type="PANTHER" id="PTHR35004">
    <property type="entry name" value="TRANSPOSASE RV3428C-RELATED"/>
    <property type="match status" value="1"/>
</dbReference>
<evidence type="ECO:0000313" key="2">
    <source>
        <dbReference type="EMBL" id="GEL27163.1"/>
    </source>
</evidence>
<dbReference type="AlphaFoldDB" id="A0A511DSG8"/>
<dbReference type="InterPro" id="IPR012337">
    <property type="entry name" value="RNaseH-like_sf"/>
</dbReference>
<dbReference type="PROSITE" id="PS50994">
    <property type="entry name" value="INTEGRASE"/>
    <property type="match status" value="1"/>
</dbReference>
<protein>
    <recommendedName>
        <fullName evidence="1">Integrase catalytic domain-containing protein</fullName>
    </recommendedName>
</protein>
<evidence type="ECO:0000259" key="1">
    <source>
        <dbReference type="PROSITE" id="PS50994"/>
    </source>
</evidence>
<dbReference type="Gene3D" id="3.30.420.10">
    <property type="entry name" value="Ribonuclease H-like superfamily/Ribonuclease H"/>
    <property type="match status" value="1"/>
</dbReference>
<dbReference type="EMBL" id="BJVJ01000178">
    <property type="protein sequence ID" value="GEL27163.1"/>
    <property type="molecule type" value="Genomic_DNA"/>
</dbReference>
<dbReference type="Proteomes" id="UP000321685">
    <property type="component" value="Unassembled WGS sequence"/>
</dbReference>
<dbReference type="PANTHER" id="PTHR35004:SF7">
    <property type="entry name" value="INTEGRASE PROTEIN"/>
    <property type="match status" value="1"/>
</dbReference>
<proteinExistence type="predicted"/>
<keyword evidence="3" id="KW-1185">Reference proteome</keyword>
<sequence>MAVKQAMMYYMDAALMAGAPITNVAQWCRDNDINVRTFYRHRARIAAEGKWVERSRRPHTSPTATPQPVVAEILRLRQVLAPDNGADSIRAELIELATGQDWAGQDLTVPSRATINRILDRHGLLAKNPAKKPRSAHRRFGFARPRDCYQIDGTEHRLADGSVVVAIDIIDDATRVWVASYVCAGETTDAALAAMAAAEKEWGLPGLVLADNATAFAHPHRFLDKTLTSRFSRALAAKGTRVIHSSPYHPQTCGKCERLHGTAKKLLAHHYPDPPADLAELQARLDTVREHYNNTRRHSAIGRIPPRQAWERIRDHGGPADLPRQTDATVHVLTVMANGTVTVGRHIVSVGRGRAGATVTLLRAGDHLTAYAAEGEPLGQLLLDPDGPRYQGAFRAPAA</sequence>
<feature type="domain" description="Integrase catalytic" evidence="1">
    <location>
        <begin position="141"/>
        <end position="313"/>
    </location>
</feature>
<dbReference type="SUPFAM" id="SSF53098">
    <property type="entry name" value="Ribonuclease H-like"/>
    <property type="match status" value="1"/>
</dbReference>
<dbReference type="InterPro" id="IPR036397">
    <property type="entry name" value="RNaseH_sf"/>
</dbReference>
<name>A0A511DSG8_9PSEU</name>
<gene>
    <name evidence="2" type="ORF">PSU4_61170</name>
</gene>
<dbReference type="InterPro" id="IPR001584">
    <property type="entry name" value="Integrase_cat-core"/>
</dbReference>
<accession>A0A511DSG8</accession>
<dbReference type="Pfam" id="PF13683">
    <property type="entry name" value="rve_3"/>
    <property type="match status" value="1"/>
</dbReference>
<evidence type="ECO:0000313" key="3">
    <source>
        <dbReference type="Proteomes" id="UP000321685"/>
    </source>
</evidence>
<comment type="caution">
    <text evidence="2">The sequence shown here is derived from an EMBL/GenBank/DDBJ whole genome shotgun (WGS) entry which is preliminary data.</text>
</comment>
<dbReference type="GO" id="GO:0015074">
    <property type="term" value="P:DNA integration"/>
    <property type="evidence" value="ECO:0007669"/>
    <property type="project" value="InterPro"/>
</dbReference>
<reference evidence="2 3" key="1">
    <citation type="submission" date="2019-07" db="EMBL/GenBank/DDBJ databases">
        <title>Whole genome shotgun sequence of Pseudonocardia sulfidoxydans NBRC 16205.</title>
        <authorList>
            <person name="Hosoyama A."/>
            <person name="Uohara A."/>
            <person name="Ohji S."/>
            <person name="Ichikawa N."/>
        </authorList>
    </citation>
    <scope>NUCLEOTIDE SEQUENCE [LARGE SCALE GENOMIC DNA]</scope>
    <source>
        <strain evidence="2 3">NBRC 16205</strain>
    </source>
</reference>
<dbReference type="GO" id="GO:0003676">
    <property type="term" value="F:nucleic acid binding"/>
    <property type="evidence" value="ECO:0007669"/>
    <property type="project" value="InterPro"/>
</dbReference>